<accession>A0A845AJ36</accession>
<dbReference type="Proteomes" id="UP000439780">
    <property type="component" value="Unassembled WGS sequence"/>
</dbReference>
<dbReference type="EMBL" id="WTYA01000010">
    <property type="protein sequence ID" value="MXP29624.1"/>
    <property type="molecule type" value="Genomic_DNA"/>
</dbReference>
<gene>
    <name evidence="2" type="ORF">GRI58_12435</name>
</gene>
<evidence type="ECO:0000256" key="1">
    <source>
        <dbReference type="SAM" id="MobiDB-lite"/>
    </source>
</evidence>
<proteinExistence type="predicted"/>
<keyword evidence="3" id="KW-1185">Reference proteome</keyword>
<sequence length="96" mass="10567">MIDRLAQLLIADQCRNSMSCSSQLSDQAEAMKVVGLRAGVPDWRLSSALEIIRERIDEIEEHETTSSVSPSLSSSNSCDEKFSDEAMDALFSGLKQ</sequence>
<evidence type="ECO:0000313" key="2">
    <source>
        <dbReference type="EMBL" id="MXP29624.1"/>
    </source>
</evidence>
<feature type="region of interest" description="Disordered" evidence="1">
    <location>
        <begin position="61"/>
        <end position="80"/>
    </location>
</feature>
<dbReference type="AlphaFoldDB" id="A0A845AJ36"/>
<protein>
    <submittedName>
        <fullName evidence="2">Uncharacterized protein</fullName>
    </submittedName>
</protein>
<feature type="compositionally biased region" description="Low complexity" evidence="1">
    <location>
        <begin position="66"/>
        <end position="77"/>
    </location>
</feature>
<dbReference type="OrthoDB" id="9781481at2"/>
<dbReference type="RefSeq" id="WP_160753929.1">
    <property type="nucleotide sequence ID" value="NZ_WTYA01000010.1"/>
</dbReference>
<name>A0A845AJ36_9SPHN</name>
<reference evidence="2 3" key="1">
    <citation type="submission" date="2019-12" db="EMBL/GenBank/DDBJ databases">
        <title>Genomic-based taxomic classification of the family Erythrobacteraceae.</title>
        <authorList>
            <person name="Xu L."/>
        </authorList>
    </citation>
    <scope>NUCLEOTIDE SEQUENCE [LARGE SCALE GENOMIC DNA]</scope>
    <source>
        <strain evidence="2 3">KEMB 9005-328</strain>
    </source>
</reference>
<organism evidence="2 3">
    <name type="scientific">Qipengyuania algicida</name>
    <dbReference type="NCBI Taxonomy" id="1836209"/>
    <lineage>
        <taxon>Bacteria</taxon>
        <taxon>Pseudomonadati</taxon>
        <taxon>Pseudomonadota</taxon>
        <taxon>Alphaproteobacteria</taxon>
        <taxon>Sphingomonadales</taxon>
        <taxon>Erythrobacteraceae</taxon>
        <taxon>Qipengyuania</taxon>
    </lineage>
</organism>
<comment type="caution">
    <text evidence="2">The sequence shown here is derived from an EMBL/GenBank/DDBJ whole genome shotgun (WGS) entry which is preliminary data.</text>
</comment>
<evidence type="ECO:0000313" key="3">
    <source>
        <dbReference type="Proteomes" id="UP000439780"/>
    </source>
</evidence>